<dbReference type="EMBL" id="JBBVGT010000002">
    <property type="protein sequence ID" value="MFB5944745.1"/>
    <property type="molecule type" value="Genomic_DNA"/>
</dbReference>
<evidence type="ECO:0000256" key="2">
    <source>
        <dbReference type="ARBA" id="ARBA00012438"/>
    </source>
</evidence>
<dbReference type="SMART" id="SM00387">
    <property type="entry name" value="HATPase_c"/>
    <property type="match status" value="1"/>
</dbReference>
<accession>A0ABV5CBG1</accession>
<dbReference type="InterPro" id="IPR011110">
    <property type="entry name" value="Reg_prop"/>
</dbReference>
<dbReference type="Pfam" id="PF02518">
    <property type="entry name" value="HATPase_c"/>
    <property type="match status" value="1"/>
</dbReference>
<dbReference type="Pfam" id="PF00512">
    <property type="entry name" value="HisKA"/>
    <property type="match status" value="1"/>
</dbReference>
<dbReference type="PRINTS" id="PR00344">
    <property type="entry name" value="BCTRLSENSOR"/>
</dbReference>
<gene>
    <name evidence="6" type="ORF">WKR92_02750</name>
</gene>
<organism evidence="6 7">
    <name type="scientific">Albibacterium profundi</name>
    <dbReference type="NCBI Taxonomy" id="3134906"/>
    <lineage>
        <taxon>Bacteria</taxon>
        <taxon>Pseudomonadati</taxon>
        <taxon>Bacteroidota</taxon>
        <taxon>Sphingobacteriia</taxon>
        <taxon>Sphingobacteriales</taxon>
        <taxon>Sphingobacteriaceae</taxon>
        <taxon>Albibacterium</taxon>
    </lineage>
</organism>
<keyword evidence="4" id="KW-1133">Transmembrane helix</keyword>
<dbReference type="InterPro" id="IPR011123">
    <property type="entry name" value="Y_Y_Y"/>
</dbReference>
<dbReference type="SUPFAM" id="SSF47384">
    <property type="entry name" value="Homodimeric domain of signal transducing histidine kinase"/>
    <property type="match status" value="1"/>
</dbReference>
<feature type="domain" description="Histidine kinase" evidence="5">
    <location>
        <begin position="832"/>
        <end position="1048"/>
    </location>
</feature>
<dbReference type="CDD" id="cd00082">
    <property type="entry name" value="HisKA"/>
    <property type="match status" value="1"/>
</dbReference>
<dbReference type="InterPro" id="IPR003594">
    <property type="entry name" value="HATPase_dom"/>
</dbReference>
<dbReference type="EC" id="2.7.13.3" evidence="2"/>
<keyword evidence="4" id="KW-0812">Transmembrane</keyword>
<dbReference type="Gene3D" id="3.30.565.10">
    <property type="entry name" value="Histidine kinase-like ATPase, C-terminal domain"/>
    <property type="match status" value="1"/>
</dbReference>
<dbReference type="Gene3D" id="2.130.10.10">
    <property type="entry name" value="YVTN repeat-like/Quinoprotein amine dehydrogenase"/>
    <property type="match status" value="2"/>
</dbReference>
<keyword evidence="3" id="KW-0597">Phosphoprotein</keyword>
<dbReference type="SUPFAM" id="SSF50998">
    <property type="entry name" value="Quinoprotein alcohol dehydrogenase-like"/>
    <property type="match status" value="1"/>
</dbReference>
<evidence type="ECO:0000313" key="7">
    <source>
        <dbReference type="Proteomes" id="UP001580928"/>
    </source>
</evidence>
<dbReference type="InterPro" id="IPR036890">
    <property type="entry name" value="HATPase_C_sf"/>
</dbReference>
<evidence type="ECO:0000256" key="1">
    <source>
        <dbReference type="ARBA" id="ARBA00000085"/>
    </source>
</evidence>
<dbReference type="InterPro" id="IPR011047">
    <property type="entry name" value="Quinoprotein_ADH-like_sf"/>
</dbReference>
<keyword evidence="4" id="KW-0472">Membrane</keyword>
<dbReference type="SMART" id="SM00388">
    <property type="entry name" value="HisKA"/>
    <property type="match status" value="1"/>
</dbReference>
<dbReference type="Gene3D" id="1.10.287.130">
    <property type="match status" value="1"/>
</dbReference>
<dbReference type="Proteomes" id="UP001580928">
    <property type="component" value="Unassembled WGS sequence"/>
</dbReference>
<keyword evidence="7" id="KW-1185">Reference proteome</keyword>
<dbReference type="InterPro" id="IPR036097">
    <property type="entry name" value="HisK_dim/P_sf"/>
</dbReference>
<comment type="catalytic activity">
    <reaction evidence="1">
        <text>ATP + protein L-histidine = ADP + protein N-phospho-L-histidine.</text>
        <dbReference type="EC" id="2.7.13.3"/>
    </reaction>
</comment>
<feature type="transmembrane region" description="Helical" evidence="4">
    <location>
        <begin position="774"/>
        <end position="796"/>
    </location>
</feature>
<dbReference type="Gene3D" id="2.60.40.10">
    <property type="entry name" value="Immunoglobulins"/>
    <property type="match status" value="1"/>
</dbReference>
<dbReference type="InterPro" id="IPR015943">
    <property type="entry name" value="WD40/YVTN_repeat-like_dom_sf"/>
</dbReference>
<evidence type="ECO:0000313" key="6">
    <source>
        <dbReference type="EMBL" id="MFB5944745.1"/>
    </source>
</evidence>
<dbReference type="InterPro" id="IPR003661">
    <property type="entry name" value="HisK_dim/P_dom"/>
</dbReference>
<evidence type="ECO:0000259" key="5">
    <source>
        <dbReference type="PROSITE" id="PS50109"/>
    </source>
</evidence>
<dbReference type="PANTHER" id="PTHR43547:SF2">
    <property type="entry name" value="HYBRID SIGNAL TRANSDUCTION HISTIDINE KINASE C"/>
    <property type="match status" value="1"/>
</dbReference>
<name>A0ABV5CBG1_9SPHI</name>
<reference evidence="6 7" key="1">
    <citation type="submission" date="2024-04" db="EMBL/GenBank/DDBJ databases">
        <title>Albibacterium profundi sp. nov., isolated from sediment of the Challenger Deep of Mariana Trench.</title>
        <authorList>
            <person name="Wang Y."/>
        </authorList>
    </citation>
    <scope>NUCLEOTIDE SEQUENCE [LARGE SCALE GENOMIC DNA]</scope>
    <source>
        <strain evidence="6 7">RHL897</strain>
    </source>
</reference>
<dbReference type="PROSITE" id="PS50109">
    <property type="entry name" value="HIS_KIN"/>
    <property type="match status" value="1"/>
</dbReference>
<dbReference type="Pfam" id="PF07494">
    <property type="entry name" value="Reg_prop"/>
    <property type="match status" value="6"/>
</dbReference>
<evidence type="ECO:0000256" key="4">
    <source>
        <dbReference type="SAM" id="Phobius"/>
    </source>
</evidence>
<dbReference type="RefSeq" id="WP_375556306.1">
    <property type="nucleotide sequence ID" value="NZ_JBBVGT010000002.1"/>
</dbReference>
<dbReference type="SUPFAM" id="SSF55874">
    <property type="entry name" value="ATPase domain of HSP90 chaperone/DNA topoisomerase II/histidine kinase"/>
    <property type="match status" value="1"/>
</dbReference>
<dbReference type="PANTHER" id="PTHR43547">
    <property type="entry name" value="TWO-COMPONENT HISTIDINE KINASE"/>
    <property type="match status" value="1"/>
</dbReference>
<dbReference type="InterPro" id="IPR005467">
    <property type="entry name" value="His_kinase_dom"/>
</dbReference>
<dbReference type="Pfam" id="PF07495">
    <property type="entry name" value="Y_Y_Y"/>
    <property type="match status" value="1"/>
</dbReference>
<protein>
    <recommendedName>
        <fullName evidence="2">histidine kinase</fullName>
        <ecNumber evidence="2">2.7.13.3</ecNumber>
    </recommendedName>
</protein>
<sequence length="1056" mass="121935">MRYLIAILIVVNLLPITVVYAQPYYFRHYQVENGLSNNAVLCSMQDRRGFMWFGTKDGLNRFDGYSFKVFHSNPDSPNGLGSNFIRALCEDNNGNIWIGTDQGIFIFDPKSESFSLFDDEIVNEVLEIQKDHQGNIWFINNFQLYQYNFSEQTIIQVTSNSQFNCSSFQQGEDSRIWIGTTAGDLLEYSKDEKRFTSMSLYNHSPSVETRWIESIYDSKQGYLLIGTTKQGVKKFDIESRSYQDIFIDHKIGSDIFVRDIMQHSNQEYWFATEAGIFIYNIATNQFTNLKKQRGHPWAISDNAIYTLCKDREGGIWAGTYFGGINYYEASNTFFEKYFPHNGRNGISGNAVRELSLDDYNNLWIGTEDDGLNKLHIPSGKITHYRTSDDPFSISFNNIHGLLASGDSLWIGTFEHGLDLMDIPSGKVIKHYSVGAEKDTLPNNFIFNIYKTRKQRIILATGSGLLEYNQNTKAFHYAPGFPEHLFYTTIFEDSKGIIWAGTWRDGLYYFNPKTGESGEFTHQMGDNKSLGSNRVNRIFEDHKHNLWIATEGGLCLLNSSSQTFKRYTTNNGFPSNLILAMLEDNNHYLWITTSKGLVRFHPESEDIQIFTKANGLLSDQFNYNSALKNTKGDLYFGSVNGLIKFNPINYRKSNYHPPVYITGIQIHNQDLEINQNTNSILSQSITYTEHIYVRHDQSSLSIDFAALSYVSPKMTEYAYKMEGLDDEWTHIRTNRRAYFTKLPPGEYTFKVNVADGTGSFKGKEKQLRITVIPPIWATHFAYGIYIILIAGTTWYLIHNYHSRIKERNRRKLELIRHRKEEEVYHAKIDFFTNVTHEIRTPLTLIKAPLEKVIKKTEELPLIQKHLQTMDRNTDRLMELTDQLLDFRRIEVQGYQLKYVPVNLNELLTDNYQRFKMVAAQKNIRLTLDLPTYECMANVDKEAVTQIISNLLTNGLKYAKRTIVLRLYEQRDENNMLTISVKNDGHIIPVHMREKVFDTFVRLKEGESQQGSGLGLALARSLAQLHNGKLYLIPPEDDMNIFILKLPLIQINRDTNGN</sequence>
<evidence type="ECO:0000256" key="3">
    <source>
        <dbReference type="ARBA" id="ARBA00022553"/>
    </source>
</evidence>
<dbReference type="InterPro" id="IPR004358">
    <property type="entry name" value="Sig_transdc_His_kin-like_C"/>
</dbReference>
<dbReference type="InterPro" id="IPR013783">
    <property type="entry name" value="Ig-like_fold"/>
</dbReference>
<comment type="caution">
    <text evidence="6">The sequence shown here is derived from an EMBL/GenBank/DDBJ whole genome shotgun (WGS) entry which is preliminary data.</text>
</comment>
<proteinExistence type="predicted"/>
<dbReference type="SUPFAM" id="SSF63829">
    <property type="entry name" value="Calcium-dependent phosphotriesterase"/>
    <property type="match status" value="1"/>
</dbReference>